<gene>
    <name evidence="1" type="ORF">EVAR_40222_1</name>
</gene>
<evidence type="ECO:0000313" key="2">
    <source>
        <dbReference type="Proteomes" id="UP000299102"/>
    </source>
</evidence>
<evidence type="ECO:0000313" key="1">
    <source>
        <dbReference type="EMBL" id="GBP59838.1"/>
    </source>
</evidence>
<protein>
    <submittedName>
        <fullName evidence="1">Uncharacterized protein</fullName>
    </submittedName>
</protein>
<reference evidence="1 2" key="1">
    <citation type="journal article" date="2019" name="Commun. Biol.">
        <title>The bagworm genome reveals a unique fibroin gene that provides high tensile strength.</title>
        <authorList>
            <person name="Kono N."/>
            <person name="Nakamura H."/>
            <person name="Ohtoshi R."/>
            <person name="Tomita M."/>
            <person name="Numata K."/>
            <person name="Arakawa K."/>
        </authorList>
    </citation>
    <scope>NUCLEOTIDE SEQUENCE [LARGE SCALE GENOMIC DNA]</scope>
</reference>
<dbReference type="AlphaFoldDB" id="A0A4C1X7S2"/>
<keyword evidence="2" id="KW-1185">Reference proteome</keyword>
<organism evidence="1 2">
    <name type="scientific">Eumeta variegata</name>
    <name type="common">Bagworm moth</name>
    <name type="synonym">Eumeta japonica</name>
    <dbReference type="NCBI Taxonomy" id="151549"/>
    <lineage>
        <taxon>Eukaryota</taxon>
        <taxon>Metazoa</taxon>
        <taxon>Ecdysozoa</taxon>
        <taxon>Arthropoda</taxon>
        <taxon>Hexapoda</taxon>
        <taxon>Insecta</taxon>
        <taxon>Pterygota</taxon>
        <taxon>Neoptera</taxon>
        <taxon>Endopterygota</taxon>
        <taxon>Lepidoptera</taxon>
        <taxon>Glossata</taxon>
        <taxon>Ditrysia</taxon>
        <taxon>Tineoidea</taxon>
        <taxon>Psychidae</taxon>
        <taxon>Oiketicinae</taxon>
        <taxon>Eumeta</taxon>
    </lineage>
</organism>
<dbReference type="Proteomes" id="UP000299102">
    <property type="component" value="Unassembled WGS sequence"/>
</dbReference>
<sequence length="88" mass="10132">MSEFSRCARTPTSKSTPRSWLYHKPTIEFIAEVPGIWLTPVSICCRSRQTVAPSTRRRTRSRCLYRIEHEKTSWFSALIGVLSSSLEV</sequence>
<proteinExistence type="predicted"/>
<name>A0A4C1X7S2_EUMVA</name>
<accession>A0A4C1X7S2</accession>
<comment type="caution">
    <text evidence="1">The sequence shown here is derived from an EMBL/GenBank/DDBJ whole genome shotgun (WGS) entry which is preliminary data.</text>
</comment>
<dbReference type="EMBL" id="BGZK01000772">
    <property type="protein sequence ID" value="GBP59838.1"/>
    <property type="molecule type" value="Genomic_DNA"/>
</dbReference>